<evidence type="ECO:0000313" key="2">
    <source>
        <dbReference type="Proteomes" id="UP000006073"/>
    </source>
</evidence>
<proteinExistence type="predicted"/>
<accession>S2E9M1</accession>
<dbReference type="EMBL" id="ALWO02000020">
    <property type="protein sequence ID" value="EOZ99003.1"/>
    <property type="molecule type" value="Genomic_DNA"/>
</dbReference>
<protein>
    <submittedName>
        <fullName evidence="1">Uncharacterized protein</fullName>
    </submittedName>
</protein>
<name>S2E9M1_INDAL</name>
<organism evidence="1 2">
    <name type="scientific">Indibacter alkaliphilus (strain CCUG 57479 / KCTC 22604 / LW1)</name>
    <dbReference type="NCBI Taxonomy" id="1189612"/>
    <lineage>
        <taxon>Bacteria</taxon>
        <taxon>Pseudomonadati</taxon>
        <taxon>Bacteroidota</taxon>
        <taxon>Cytophagia</taxon>
        <taxon>Cytophagales</taxon>
        <taxon>Cyclobacteriaceae</taxon>
    </lineage>
</organism>
<evidence type="ECO:0000313" key="1">
    <source>
        <dbReference type="EMBL" id="EOZ99003.1"/>
    </source>
</evidence>
<comment type="caution">
    <text evidence="1">The sequence shown here is derived from an EMBL/GenBank/DDBJ whole genome shotgun (WGS) entry which is preliminary data.</text>
</comment>
<gene>
    <name evidence="1" type="ORF">A33Q_0858</name>
</gene>
<keyword evidence="2" id="KW-1185">Reference proteome</keyword>
<dbReference type="Proteomes" id="UP000006073">
    <property type="component" value="Unassembled WGS sequence"/>
</dbReference>
<dbReference type="AlphaFoldDB" id="S2E9M1"/>
<sequence length="46" mass="5552">MILFSLENKMERLIKTSEKTIKSFNRSLKPYLIDQVDWSLRLHQSN</sequence>
<reference evidence="1 2" key="1">
    <citation type="journal article" date="2013" name="Genome Announc.">
        <title>Draft Genome Sequence of Indibacter alkaliphilus Strain LW1T, Isolated from Lonar Lake, a Haloalkaline Lake in the Buldana District of Maharashtra, India.</title>
        <authorList>
            <person name="Singh A."/>
            <person name="Kumar Jangir P."/>
            <person name="Sharma R."/>
            <person name="Singh A."/>
            <person name="Kumar Pinnaka A."/>
            <person name="Shivaji S."/>
        </authorList>
    </citation>
    <scope>NUCLEOTIDE SEQUENCE [LARGE SCALE GENOMIC DNA]</scope>
    <source>
        <strain evidence="2">CCUG 57479 / KCTC 22604 / LW1</strain>
    </source>
</reference>